<keyword evidence="2" id="KW-1185">Reference proteome</keyword>
<sequence length="260" mass="29865">MTSLFKLTTILGTSNERAHVETNELAIQGLGHVAHDNATREPFHNRSLADARLANEHGIVLCASRKDADHTSNLFVATNDGVNLPCLGQFNQVLPVLVQRVIIVFRRRIRDGPTASHLLHGLFHLILIHLITLEQRRDLRVGKERDDQVIRGQVRILHVFAHLVRVLEHLHERRVRANGIRRRGLRRQLFQLHPHIVEETRGIAVHEIRHALGRAIFILKERVGHVQRRQLRVVELLGLVLRISQVLVRFVSKFGWIHVS</sequence>
<reference evidence="1 2" key="1">
    <citation type="journal article" date="2022" name="bioRxiv">
        <title>The genome of the oomycete Peronosclerospora sorghi, a cosmopolitan pathogen of maize and sorghum, is inflated with dispersed pseudogenes.</title>
        <authorList>
            <person name="Fletcher K."/>
            <person name="Martin F."/>
            <person name="Isakeit T."/>
            <person name="Cavanaugh K."/>
            <person name="Magill C."/>
            <person name="Michelmore R."/>
        </authorList>
    </citation>
    <scope>NUCLEOTIDE SEQUENCE [LARGE SCALE GENOMIC DNA]</scope>
    <source>
        <strain evidence="1">P6</strain>
    </source>
</reference>
<comment type="caution">
    <text evidence="1">The sequence shown here is derived from an EMBL/GenBank/DDBJ whole genome shotgun (WGS) entry which is preliminary data.</text>
</comment>
<organism evidence="1 2">
    <name type="scientific">Peronosclerospora sorghi</name>
    <dbReference type="NCBI Taxonomy" id="230839"/>
    <lineage>
        <taxon>Eukaryota</taxon>
        <taxon>Sar</taxon>
        <taxon>Stramenopiles</taxon>
        <taxon>Oomycota</taxon>
        <taxon>Peronosporomycetes</taxon>
        <taxon>Peronosporales</taxon>
        <taxon>Peronosporaceae</taxon>
        <taxon>Peronosclerospora</taxon>
    </lineage>
</organism>
<evidence type="ECO:0000313" key="2">
    <source>
        <dbReference type="Proteomes" id="UP001163321"/>
    </source>
</evidence>
<gene>
    <name evidence="1" type="ORF">PsorP6_013491</name>
</gene>
<dbReference type="Proteomes" id="UP001163321">
    <property type="component" value="Chromosome 9"/>
</dbReference>
<proteinExistence type="predicted"/>
<evidence type="ECO:0000313" key="1">
    <source>
        <dbReference type="EMBL" id="KAI9905856.1"/>
    </source>
</evidence>
<name>A0ACC0VK54_9STRA</name>
<accession>A0ACC0VK54</accession>
<dbReference type="EMBL" id="CM047588">
    <property type="protein sequence ID" value="KAI9905856.1"/>
    <property type="molecule type" value="Genomic_DNA"/>
</dbReference>
<protein>
    <submittedName>
        <fullName evidence="1">Uncharacterized protein</fullName>
    </submittedName>
</protein>